<keyword evidence="2" id="KW-1185">Reference proteome</keyword>
<sequence>MSSSEKEVAAKMYTDKNLFAAQVFQCIAYITHKCPLLQELFLKWTNLGIREKVLLNYIAFHIVEKGQIELYTAIIQGFGYWNTLQDTEGS</sequence>
<evidence type="ECO:0000313" key="1">
    <source>
        <dbReference type="EMBL" id="KAJ8920784.1"/>
    </source>
</evidence>
<dbReference type="AlphaFoldDB" id="A0AAV8W2N7"/>
<protein>
    <submittedName>
        <fullName evidence="1">Uncharacterized protein</fullName>
    </submittedName>
</protein>
<accession>A0AAV8W2N7</accession>
<organism evidence="1 2">
    <name type="scientific">Exocentrus adspersus</name>
    <dbReference type="NCBI Taxonomy" id="1586481"/>
    <lineage>
        <taxon>Eukaryota</taxon>
        <taxon>Metazoa</taxon>
        <taxon>Ecdysozoa</taxon>
        <taxon>Arthropoda</taxon>
        <taxon>Hexapoda</taxon>
        <taxon>Insecta</taxon>
        <taxon>Pterygota</taxon>
        <taxon>Neoptera</taxon>
        <taxon>Endopterygota</taxon>
        <taxon>Coleoptera</taxon>
        <taxon>Polyphaga</taxon>
        <taxon>Cucujiformia</taxon>
        <taxon>Chrysomeloidea</taxon>
        <taxon>Cerambycidae</taxon>
        <taxon>Lamiinae</taxon>
        <taxon>Acanthocinini</taxon>
        <taxon>Exocentrus</taxon>
    </lineage>
</organism>
<evidence type="ECO:0000313" key="2">
    <source>
        <dbReference type="Proteomes" id="UP001159042"/>
    </source>
</evidence>
<comment type="caution">
    <text evidence="1">The sequence shown here is derived from an EMBL/GenBank/DDBJ whole genome shotgun (WGS) entry which is preliminary data.</text>
</comment>
<dbReference type="EMBL" id="JANEYG010000013">
    <property type="protein sequence ID" value="KAJ8920784.1"/>
    <property type="molecule type" value="Genomic_DNA"/>
</dbReference>
<dbReference type="Proteomes" id="UP001159042">
    <property type="component" value="Unassembled WGS sequence"/>
</dbReference>
<reference evidence="1 2" key="1">
    <citation type="journal article" date="2023" name="Insect Mol. Biol.">
        <title>Genome sequencing provides insights into the evolution of gene families encoding plant cell wall-degrading enzymes in longhorned beetles.</title>
        <authorList>
            <person name="Shin N.R."/>
            <person name="Okamura Y."/>
            <person name="Kirsch R."/>
            <person name="Pauchet Y."/>
        </authorList>
    </citation>
    <scope>NUCLEOTIDE SEQUENCE [LARGE SCALE GENOMIC DNA]</scope>
    <source>
        <strain evidence="1">EAD_L_NR</strain>
    </source>
</reference>
<name>A0AAV8W2N7_9CUCU</name>
<gene>
    <name evidence="1" type="ORF">NQ315_004925</name>
</gene>
<proteinExistence type="predicted"/>